<evidence type="ECO:0000256" key="1">
    <source>
        <dbReference type="ARBA" id="ARBA00009609"/>
    </source>
</evidence>
<name>A0A165GAX8_9BASI</name>
<organism evidence="13 14">
    <name type="scientific">Calocera cornea HHB12733</name>
    <dbReference type="NCBI Taxonomy" id="1353952"/>
    <lineage>
        <taxon>Eukaryota</taxon>
        <taxon>Fungi</taxon>
        <taxon>Dikarya</taxon>
        <taxon>Basidiomycota</taxon>
        <taxon>Agaricomycotina</taxon>
        <taxon>Dacrymycetes</taxon>
        <taxon>Dacrymycetales</taxon>
        <taxon>Dacrymycetaceae</taxon>
        <taxon>Calocera</taxon>
    </lineage>
</organism>
<evidence type="ECO:0000256" key="7">
    <source>
        <dbReference type="ARBA" id="ARBA00023157"/>
    </source>
</evidence>
<dbReference type="Proteomes" id="UP000076842">
    <property type="component" value="Unassembled WGS sequence"/>
</dbReference>
<dbReference type="InterPro" id="IPR003115">
    <property type="entry name" value="ParB_N"/>
</dbReference>
<evidence type="ECO:0000256" key="6">
    <source>
        <dbReference type="ARBA" id="ARBA00023002"/>
    </source>
</evidence>
<sequence length="144" mass="16100">MSTRVSMRSSSRSSSRGHGVRPSSSPMGRVPLPNAAVFVNGKGRVHMVPLSIINRPIMPEIDEEKVATFMEDMEAGDDFPPIEVLRVVLPAAEGEHCERRYYFSFGGCHRYEAHRRLGRPTIKCKIIDVQGHIIRQHLGASCPF</sequence>
<dbReference type="GO" id="GO:0005737">
    <property type="term" value="C:cytoplasm"/>
    <property type="evidence" value="ECO:0007669"/>
    <property type="project" value="TreeGrafter"/>
</dbReference>
<evidence type="ECO:0000256" key="5">
    <source>
        <dbReference type="ARBA" id="ARBA00022862"/>
    </source>
</evidence>
<dbReference type="InParanoid" id="A0A165GAX8"/>
<evidence type="ECO:0000313" key="13">
    <source>
        <dbReference type="EMBL" id="KZT57838.1"/>
    </source>
</evidence>
<dbReference type="AlphaFoldDB" id="A0A165GAX8"/>
<dbReference type="InterPro" id="IPR016692">
    <property type="entry name" value="Sulfiredoxin"/>
</dbReference>
<feature type="binding site" evidence="9">
    <location>
        <begin position="107"/>
        <end position="110"/>
    </location>
    <ligand>
        <name>ATP</name>
        <dbReference type="ChEBI" id="CHEBI:30616"/>
    </ligand>
</feature>
<keyword evidence="5" id="KW-0049">Antioxidant</keyword>
<feature type="compositionally biased region" description="Low complexity" evidence="11">
    <location>
        <begin position="1"/>
        <end position="26"/>
    </location>
</feature>
<accession>A0A165GAX8</accession>
<keyword evidence="4 9" id="KW-0067">ATP-binding</keyword>
<gene>
    <name evidence="13" type="ORF">CALCODRAFT_482836</name>
</gene>
<dbReference type="STRING" id="1353952.A0A165GAX8"/>
<dbReference type="FunCoup" id="A0A165GAX8">
    <property type="interactions" value="288"/>
</dbReference>
<feature type="region of interest" description="Disordered" evidence="11">
    <location>
        <begin position="1"/>
        <end position="32"/>
    </location>
</feature>
<dbReference type="OrthoDB" id="10023328at2759"/>
<keyword evidence="7 10" id="KW-1015">Disulfide bond</keyword>
<reference evidence="13 14" key="1">
    <citation type="journal article" date="2016" name="Mol. Biol. Evol.">
        <title>Comparative Genomics of Early-Diverging Mushroom-Forming Fungi Provides Insights into the Origins of Lignocellulose Decay Capabilities.</title>
        <authorList>
            <person name="Nagy L.G."/>
            <person name="Riley R."/>
            <person name="Tritt A."/>
            <person name="Adam C."/>
            <person name="Daum C."/>
            <person name="Floudas D."/>
            <person name="Sun H."/>
            <person name="Yadav J.S."/>
            <person name="Pangilinan J."/>
            <person name="Larsson K.H."/>
            <person name="Matsuura K."/>
            <person name="Barry K."/>
            <person name="Labutti K."/>
            <person name="Kuo R."/>
            <person name="Ohm R.A."/>
            <person name="Bhattacharya S.S."/>
            <person name="Shirouzu T."/>
            <person name="Yoshinaga Y."/>
            <person name="Martin F.M."/>
            <person name="Grigoriev I.V."/>
            <person name="Hibbett D.S."/>
        </authorList>
    </citation>
    <scope>NUCLEOTIDE SEQUENCE [LARGE SCALE GENOMIC DNA]</scope>
    <source>
        <strain evidence="13 14">HHB12733</strain>
    </source>
</reference>
<evidence type="ECO:0000256" key="9">
    <source>
        <dbReference type="PIRSR" id="PIRSR017267-1"/>
    </source>
</evidence>
<dbReference type="SUPFAM" id="SSF110849">
    <property type="entry name" value="ParB/Sulfiredoxin"/>
    <property type="match status" value="1"/>
</dbReference>
<comment type="similarity">
    <text evidence="1">Belongs to the sulfiredoxin family.</text>
</comment>
<dbReference type="Gene3D" id="3.90.1530.10">
    <property type="entry name" value="Conserved hypothetical protein from pyrococcus furiosus pfu- 392566-001, ParB domain"/>
    <property type="match status" value="1"/>
</dbReference>
<dbReference type="GO" id="GO:0034599">
    <property type="term" value="P:cellular response to oxidative stress"/>
    <property type="evidence" value="ECO:0007669"/>
    <property type="project" value="TreeGrafter"/>
</dbReference>
<comment type="catalytic activity">
    <reaction evidence="8">
        <text>S-hydroxy-S-oxy-L-cysteinyl-[peroxiredoxin] + [protein]-dithiol + ATP = S-hydroxy-L-cysteinyl-[peroxiredoxin] + [protein]-disulfide + ADP + phosphate</text>
        <dbReference type="Rhea" id="RHEA:17545"/>
        <dbReference type="Rhea" id="RHEA-COMP:10593"/>
        <dbReference type="Rhea" id="RHEA-COMP:10594"/>
        <dbReference type="Rhea" id="RHEA-COMP:13681"/>
        <dbReference type="Rhea" id="RHEA-COMP:17976"/>
        <dbReference type="ChEBI" id="CHEBI:29950"/>
        <dbReference type="ChEBI" id="CHEBI:30616"/>
        <dbReference type="ChEBI" id="CHEBI:43474"/>
        <dbReference type="ChEBI" id="CHEBI:50058"/>
        <dbReference type="ChEBI" id="CHEBI:61973"/>
        <dbReference type="ChEBI" id="CHEBI:61974"/>
        <dbReference type="ChEBI" id="CHEBI:456216"/>
        <dbReference type="EC" id="1.8.98.2"/>
    </reaction>
</comment>
<keyword evidence="6" id="KW-0560">Oxidoreductase</keyword>
<evidence type="ECO:0000256" key="2">
    <source>
        <dbReference type="ARBA" id="ARBA00013055"/>
    </source>
</evidence>
<dbReference type="EC" id="1.8.98.2" evidence="2"/>
<evidence type="ECO:0000256" key="10">
    <source>
        <dbReference type="PIRSR" id="PIRSR017267-2"/>
    </source>
</evidence>
<proteinExistence type="inferred from homology"/>
<dbReference type="Pfam" id="PF02195">
    <property type="entry name" value="ParB_N"/>
    <property type="match status" value="1"/>
</dbReference>
<keyword evidence="14" id="KW-1185">Reference proteome</keyword>
<dbReference type="EMBL" id="KV423958">
    <property type="protein sequence ID" value="KZT57838.1"/>
    <property type="molecule type" value="Genomic_DNA"/>
</dbReference>
<dbReference type="InterPro" id="IPR036086">
    <property type="entry name" value="ParB/Sulfiredoxin_sf"/>
</dbReference>
<evidence type="ECO:0000256" key="3">
    <source>
        <dbReference type="ARBA" id="ARBA00022741"/>
    </source>
</evidence>
<evidence type="ECO:0000256" key="11">
    <source>
        <dbReference type="SAM" id="MobiDB-lite"/>
    </source>
</evidence>
<dbReference type="PANTHER" id="PTHR21348">
    <property type="match status" value="1"/>
</dbReference>
<evidence type="ECO:0000313" key="14">
    <source>
        <dbReference type="Proteomes" id="UP000076842"/>
    </source>
</evidence>
<dbReference type="GO" id="GO:0005524">
    <property type="term" value="F:ATP binding"/>
    <property type="evidence" value="ECO:0007669"/>
    <property type="project" value="UniProtKB-KW"/>
</dbReference>
<protein>
    <recommendedName>
        <fullName evidence="2">sulfiredoxin</fullName>
        <ecNumber evidence="2">1.8.98.2</ecNumber>
    </recommendedName>
</protein>
<dbReference type="CDD" id="cd16395">
    <property type="entry name" value="Srx"/>
    <property type="match status" value="1"/>
</dbReference>
<evidence type="ECO:0000256" key="8">
    <source>
        <dbReference type="ARBA" id="ARBA00047514"/>
    </source>
</evidence>
<keyword evidence="3 9" id="KW-0547">Nucleotide-binding</keyword>
<evidence type="ECO:0000259" key="12">
    <source>
        <dbReference type="Pfam" id="PF02195"/>
    </source>
</evidence>
<evidence type="ECO:0000256" key="4">
    <source>
        <dbReference type="ARBA" id="ARBA00022840"/>
    </source>
</evidence>
<dbReference type="PANTHER" id="PTHR21348:SF2">
    <property type="entry name" value="SULFIREDOXIN-1"/>
    <property type="match status" value="1"/>
</dbReference>
<dbReference type="GO" id="GO:0032542">
    <property type="term" value="F:sulfiredoxin activity"/>
    <property type="evidence" value="ECO:0007669"/>
    <property type="project" value="UniProtKB-EC"/>
</dbReference>
<feature type="disulfide bond" description="Interchain" evidence="10">
    <location>
        <position position="108"/>
    </location>
</feature>
<feature type="domain" description="ParB-like N-terminal" evidence="12">
    <location>
        <begin position="43"/>
        <end position="129"/>
    </location>
</feature>